<sequence>MGKAGKATTLQTLPGQPLSVPTCKYATLPLASLHQAAMSQLAAPFIQPARFSAPAGESVLPVQCKTYWITTTTVQPHMQPTPS</sequence>
<gene>
    <name evidence="1" type="ORF">PtA15_12A114</name>
</gene>
<reference evidence="1" key="1">
    <citation type="submission" date="2022-10" db="EMBL/GenBank/DDBJ databases">
        <title>Puccinia triticina Genome sequencing and assembly.</title>
        <authorList>
            <person name="Li C."/>
        </authorList>
    </citation>
    <scope>NUCLEOTIDE SEQUENCE</scope>
    <source>
        <strain evidence="1">Pt15</strain>
    </source>
</reference>
<evidence type="ECO:0000313" key="1">
    <source>
        <dbReference type="EMBL" id="WAQ90128.1"/>
    </source>
</evidence>
<accession>A0ABY7CXV1</accession>
<evidence type="ECO:0000313" key="2">
    <source>
        <dbReference type="Proteomes" id="UP001164743"/>
    </source>
</evidence>
<proteinExistence type="predicted"/>
<dbReference type="RefSeq" id="XP_053025683.1">
    <property type="nucleotide sequence ID" value="XM_053161691.1"/>
</dbReference>
<keyword evidence="2" id="KW-1185">Reference proteome</keyword>
<dbReference type="EMBL" id="CP110432">
    <property type="protein sequence ID" value="WAQ90128.1"/>
    <property type="molecule type" value="Genomic_DNA"/>
</dbReference>
<dbReference type="Proteomes" id="UP001164743">
    <property type="component" value="Chromosome 12A"/>
</dbReference>
<name>A0ABY7CXV1_9BASI</name>
<dbReference type="GeneID" id="77802586"/>
<organism evidence="1 2">
    <name type="scientific">Puccinia triticina</name>
    <dbReference type="NCBI Taxonomy" id="208348"/>
    <lineage>
        <taxon>Eukaryota</taxon>
        <taxon>Fungi</taxon>
        <taxon>Dikarya</taxon>
        <taxon>Basidiomycota</taxon>
        <taxon>Pucciniomycotina</taxon>
        <taxon>Pucciniomycetes</taxon>
        <taxon>Pucciniales</taxon>
        <taxon>Pucciniaceae</taxon>
        <taxon>Puccinia</taxon>
    </lineage>
</organism>
<protein>
    <submittedName>
        <fullName evidence="1">Uncharacterized protein</fullName>
    </submittedName>
</protein>